<evidence type="ECO:0008006" key="5">
    <source>
        <dbReference type="Google" id="ProtNLM"/>
    </source>
</evidence>
<feature type="compositionally biased region" description="Basic residues" evidence="2">
    <location>
        <begin position="651"/>
        <end position="667"/>
    </location>
</feature>
<dbReference type="Gene3D" id="1.10.287.1490">
    <property type="match status" value="1"/>
</dbReference>
<reference evidence="3 4" key="1">
    <citation type="submission" date="2024-04" db="EMBL/GenBank/DDBJ databases">
        <title>Tritrichomonas musculus Genome.</title>
        <authorList>
            <person name="Alves-Ferreira E."/>
            <person name="Grigg M."/>
            <person name="Lorenzi H."/>
            <person name="Galac M."/>
        </authorList>
    </citation>
    <scope>NUCLEOTIDE SEQUENCE [LARGE SCALE GENOMIC DNA]</scope>
    <source>
        <strain evidence="3 4">EAF2021</strain>
    </source>
</reference>
<evidence type="ECO:0000313" key="4">
    <source>
        <dbReference type="Proteomes" id="UP001470230"/>
    </source>
</evidence>
<dbReference type="PANTHER" id="PTHR24114:SF2">
    <property type="entry name" value="F-BOX DOMAIN-CONTAINING PROTEIN-RELATED"/>
    <property type="match status" value="1"/>
</dbReference>
<dbReference type="SUPFAM" id="SSF52047">
    <property type="entry name" value="RNI-like"/>
    <property type="match status" value="2"/>
</dbReference>
<protein>
    <recommendedName>
        <fullName evidence="5">Leucine Rich Repeat family protein</fullName>
    </recommendedName>
</protein>
<comment type="caution">
    <text evidence="3">The sequence shown here is derived from an EMBL/GenBank/DDBJ whole genome shotgun (WGS) entry which is preliminary data.</text>
</comment>
<evidence type="ECO:0000256" key="2">
    <source>
        <dbReference type="SAM" id="MobiDB-lite"/>
    </source>
</evidence>
<dbReference type="InterPro" id="IPR052394">
    <property type="entry name" value="LRR-containing"/>
</dbReference>
<organism evidence="3 4">
    <name type="scientific">Tritrichomonas musculus</name>
    <dbReference type="NCBI Taxonomy" id="1915356"/>
    <lineage>
        <taxon>Eukaryota</taxon>
        <taxon>Metamonada</taxon>
        <taxon>Parabasalia</taxon>
        <taxon>Tritrichomonadida</taxon>
        <taxon>Tritrichomonadidae</taxon>
        <taxon>Tritrichomonas</taxon>
    </lineage>
</organism>
<evidence type="ECO:0000313" key="3">
    <source>
        <dbReference type="EMBL" id="KAK8861179.1"/>
    </source>
</evidence>
<dbReference type="Pfam" id="PF13516">
    <property type="entry name" value="LRR_6"/>
    <property type="match status" value="5"/>
</dbReference>
<dbReference type="Proteomes" id="UP001470230">
    <property type="component" value="Unassembled WGS sequence"/>
</dbReference>
<name>A0ABR2IDP3_9EUKA</name>
<sequence length="667" mass="75325">MMELKQSGIIDSLFQAKVRDNGTEADYTEEEYNKFCNQLEKAFPIGTLDFTGQQIGMSILTKLTKILRESRHIRSFRLYGNLIRDHGIHALFQLLISNPGVVILDIGCNDFTNQAVPCLIDIILNTSIKSLQIGATGLPWHNNKFNIQSMIEILSAIQQSYRIVYLGLSGLKMSVRHGARRITMAEELATYLRNDNILKSLSISDCGFTPKEMELVLLSGLIYNPNIKFLDMHISPLLDPNGTEFMRNLSNMKSLTYLDVSNCHLSASAGVELAGSLKRSKSLIVLNLSNNQIGDEGFMEILKVLLENQTLTELDVSNNDIGSTIAELLGKVIEKNQVLYSLDLTNNFIGDESAFAIASSIGKNEGITKLSIASCRISDEGAIAICHSLVKNTVLRKLYINNNFLTRESGYRIIDALRGNEHIFVLDLSATQIDHFVIKAANDLCIRNKQIQKETDLQPLKKQLVQLSIQQTKMPEAESRLKNLENKLDEVVNKIVRKEGEIEAKRIDADGKLHGIRKDIQDIEQLIQDEEKAMDTLDKEGEKLKKDFDTRYQATMGDIEKEKALISSLEKESDTIDENMKKFAEEHEKKKDDMLKEIEELQKLLEQTLEVMNDPEAIKNYQEPELEFLKEEDPLFLVDQIDDLRDAENKGKKKKGKGKKGKKAKGK</sequence>
<feature type="coiled-coil region" evidence="1">
    <location>
        <begin position="467"/>
        <end position="611"/>
    </location>
</feature>
<keyword evidence="1" id="KW-0175">Coiled coil</keyword>
<dbReference type="PANTHER" id="PTHR24114">
    <property type="entry name" value="LEUCINE RICH REPEAT FAMILY PROTEIN"/>
    <property type="match status" value="1"/>
</dbReference>
<dbReference type="InterPro" id="IPR001611">
    <property type="entry name" value="Leu-rich_rpt"/>
</dbReference>
<evidence type="ECO:0000256" key="1">
    <source>
        <dbReference type="SAM" id="Coils"/>
    </source>
</evidence>
<dbReference type="Gene3D" id="3.80.10.10">
    <property type="entry name" value="Ribonuclease Inhibitor"/>
    <property type="match status" value="3"/>
</dbReference>
<feature type="region of interest" description="Disordered" evidence="2">
    <location>
        <begin position="647"/>
        <end position="667"/>
    </location>
</feature>
<dbReference type="EMBL" id="JAPFFF010000018">
    <property type="protein sequence ID" value="KAK8861179.1"/>
    <property type="molecule type" value="Genomic_DNA"/>
</dbReference>
<proteinExistence type="predicted"/>
<dbReference type="InterPro" id="IPR032675">
    <property type="entry name" value="LRR_dom_sf"/>
</dbReference>
<gene>
    <name evidence="3" type="ORF">M9Y10_012874</name>
</gene>
<accession>A0ABR2IDP3</accession>
<dbReference type="SMART" id="SM00368">
    <property type="entry name" value="LRR_RI"/>
    <property type="match status" value="7"/>
</dbReference>
<keyword evidence="4" id="KW-1185">Reference proteome</keyword>